<dbReference type="Proteomes" id="UP001210809">
    <property type="component" value="Unassembled WGS sequence"/>
</dbReference>
<sequence>MIILTKLNGEKFMLNPDLIEIVTENPDTVITTSTGHSYIVEQSMNEILSLIKEYRLSVRRQRLERSI</sequence>
<evidence type="ECO:0000313" key="2">
    <source>
        <dbReference type="EMBL" id="MDB8003202.1"/>
    </source>
</evidence>
<dbReference type="Proteomes" id="UP000095662">
    <property type="component" value="Unassembled WGS sequence"/>
</dbReference>
<keyword evidence="1" id="KW-0966">Cell projection</keyword>
<dbReference type="InterPro" id="IPR009384">
    <property type="entry name" value="SwrD-like"/>
</dbReference>
<dbReference type="PANTHER" id="PTHR39185:SF1">
    <property type="entry name" value="SWARMING MOTILITY PROTEIN SWRD"/>
    <property type="match status" value="1"/>
</dbReference>
<dbReference type="STRING" id="39492.ERS852540_00397"/>
<evidence type="ECO:0000313" key="1">
    <source>
        <dbReference type="EMBL" id="CUQ82019.1"/>
    </source>
</evidence>
<dbReference type="EMBL" id="JAQLXW010000004">
    <property type="protein sequence ID" value="MDB8003202.1"/>
    <property type="molecule type" value="Genomic_DNA"/>
</dbReference>
<proteinExistence type="predicted"/>
<dbReference type="OrthoDB" id="9799862at2"/>
<organism evidence="1 3">
    <name type="scientific">[Eubacterium] siraeum</name>
    <dbReference type="NCBI Taxonomy" id="39492"/>
    <lineage>
        <taxon>Bacteria</taxon>
        <taxon>Bacillati</taxon>
        <taxon>Bacillota</taxon>
        <taxon>Clostridia</taxon>
        <taxon>Eubacteriales</taxon>
        <taxon>Oscillospiraceae</taxon>
        <taxon>Oscillospiraceae incertae sedis</taxon>
    </lineage>
</organism>
<protein>
    <submittedName>
        <fullName evidence="2">Flagellar FlbD family protein</fullName>
    </submittedName>
    <submittedName>
        <fullName evidence="1">Flagellar protein (FlbD)</fullName>
    </submittedName>
</protein>
<dbReference type="PANTHER" id="PTHR39185">
    <property type="entry name" value="SWARMING MOTILITY PROTEIN SWRD"/>
    <property type="match status" value="1"/>
</dbReference>
<name>A0A174ZAE2_9FIRM</name>
<dbReference type="AlphaFoldDB" id="A0A174ZAE2"/>
<reference evidence="1 3" key="1">
    <citation type="submission" date="2015-09" db="EMBL/GenBank/DDBJ databases">
        <authorList>
            <consortium name="Pathogen Informatics"/>
        </authorList>
    </citation>
    <scope>NUCLEOTIDE SEQUENCE [LARGE SCALE GENOMIC DNA]</scope>
    <source>
        <strain evidence="1 3">2789STDY5834928</strain>
    </source>
</reference>
<keyword evidence="1" id="KW-0969">Cilium</keyword>
<dbReference type="Pfam" id="PF06289">
    <property type="entry name" value="FlbD"/>
    <property type="match status" value="1"/>
</dbReference>
<gene>
    <name evidence="1" type="ORF">ERS852540_00397</name>
    <name evidence="2" type="ORF">PNE09_03865</name>
</gene>
<reference evidence="2" key="2">
    <citation type="submission" date="2023-01" db="EMBL/GenBank/DDBJ databases">
        <title>Human gut microbiome strain richness.</title>
        <authorList>
            <person name="Chen-Liaw A."/>
        </authorList>
    </citation>
    <scope>NUCLEOTIDE SEQUENCE</scope>
    <source>
        <strain evidence="2">1001283st1_G1_1001283B150217_161031</strain>
    </source>
</reference>
<evidence type="ECO:0000313" key="3">
    <source>
        <dbReference type="Proteomes" id="UP000095662"/>
    </source>
</evidence>
<keyword evidence="1" id="KW-0282">Flagellum</keyword>
<dbReference type="EMBL" id="CZBY01000002">
    <property type="protein sequence ID" value="CUQ82019.1"/>
    <property type="molecule type" value="Genomic_DNA"/>
</dbReference>
<accession>A0A174ZAE2</accession>